<evidence type="ECO:0000313" key="5">
    <source>
        <dbReference type="Proteomes" id="UP000514509"/>
    </source>
</evidence>
<reference evidence="4 5" key="1">
    <citation type="submission" date="2020-06" db="EMBL/GenBank/DDBJ databases">
        <authorList>
            <person name="Hwang Y.J."/>
        </authorList>
    </citation>
    <scope>NUCLEOTIDE SEQUENCE [LARGE SCALE GENOMIC DNA]</scope>
    <source>
        <strain evidence="4 5">KUDC8001</strain>
    </source>
</reference>
<reference evidence="4 5" key="2">
    <citation type="submission" date="2020-08" db="EMBL/GenBank/DDBJ databases">
        <title>Adhaeribacter dokdonensis sp. nov., isolated from the rhizosphere of Elymus tsukushiensis, a plant native to the Dokdo Islands, Republic of Korea.</title>
        <authorList>
            <person name="Ghim S.Y."/>
        </authorList>
    </citation>
    <scope>NUCLEOTIDE SEQUENCE [LARGE SCALE GENOMIC DNA]</scope>
    <source>
        <strain evidence="4 5">KUDC8001</strain>
    </source>
</reference>
<accession>A0A7L7LE18</accession>
<dbReference type="AlphaFoldDB" id="A0A7L7LE18"/>
<dbReference type="SUPFAM" id="SSF48230">
    <property type="entry name" value="Chondroitin AC/alginate lyase"/>
    <property type="match status" value="1"/>
</dbReference>
<organism evidence="4 5">
    <name type="scientific">Adhaeribacter radiodurans</name>
    <dbReference type="NCBI Taxonomy" id="2745197"/>
    <lineage>
        <taxon>Bacteria</taxon>
        <taxon>Pseudomonadati</taxon>
        <taxon>Bacteroidota</taxon>
        <taxon>Cytophagia</taxon>
        <taxon>Cytophagales</taxon>
        <taxon>Hymenobacteraceae</taxon>
        <taxon>Adhaeribacter</taxon>
    </lineage>
</organism>
<proteinExistence type="predicted"/>
<gene>
    <name evidence="4" type="ORF">HUW48_24545</name>
</gene>
<sequence>MRFIYKVCLFGLIATTIPLLFTQAKTKKNPLESSLRVFILKPELLAKTRQEISVNNPAIMPAAKSLRGAADKVVAGPLYSVVNKQFLPPSGDKHDYMSMGTYWWPNPLTPNGLPYVRRDGQANPEIKLLKNDKDLDNMIKGVENTALAYYFFGDEKYAEKAAQLLRTWFLEEDTRMNPNLNFGQAIPGVSHGRGIGIIDTHKFPSLIDDIGLLEESPNWSKADQQGLQDWFSEYLAWLQDNQNGREAAKEKNNHGTWYDVQAASIALFVNKNGVAKNILQAALKKRLATQINPDGRQPFELSRTLSYTYSVMNLNAFFALASLADNVGLDYWHYTTSDGRSIQQALDYLLPFARGEKVWEKEQIKSMESASVYPLLRQAAYEYPEANYGQLAEQLVDKKKMTSKSNLYWPPVQ</sequence>
<dbReference type="InterPro" id="IPR008397">
    <property type="entry name" value="Alginate_lyase_dom"/>
</dbReference>
<keyword evidence="5" id="KW-1185">Reference proteome</keyword>
<dbReference type="Gene3D" id="1.50.10.100">
    <property type="entry name" value="Chondroitin AC/alginate lyase"/>
    <property type="match status" value="1"/>
</dbReference>
<name>A0A7L7LE18_9BACT</name>
<dbReference type="RefSeq" id="WP_182413439.1">
    <property type="nucleotide sequence ID" value="NZ_CP055153.1"/>
</dbReference>
<evidence type="ECO:0000259" key="3">
    <source>
        <dbReference type="Pfam" id="PF05426"/>
    </source>
</evidence>
<dbReference type="Proteomes" id="UP000514509">
    <property type="component" value="Chromosome"/>
</dbReference>
<keyword evidence="2 4" id="KW-0456">Lyase</keyword>
<dbReference type="InterPro" id="IPR008929">
    <property type="entry name" value="Chondroitin_lyas"/>
</dbReference>
<evidence type="ECO:0000256" key="1">
    <source>
        <dbReference type="ARBA" id="ARBA00022729"/>
    </source>
</evidence>
<evidence type="ECO:0000313" key="4">
    <source>
        <dbReference type="EMBL" id="QMU30997.1"/>
    </source>
</evidence>
<dbReference type="GO" id="GO:0042597">
    <property type="term" value="C:periplasmic space"/>
    <property type="evidence" value="ECO:0007669"/>
    <property type="project" value="InterPro"/>
</dbReference>
<keyword evidence="1" id="KW-0732">Signal</keyword>
<evidence type="ECO:0000256" key="2">
    <source>
        <dbReference type="ARBA" id="ARBA00023239"/>
    </source>
</evidence>
<dbReference type="EMBL" id="CP055153">
    <property type="protein sequence ID" value="QMU30997.1"/>
    <property type="molecule type" value="Genomic_DNA"/>
</dbReference>
<dbReference type="KEGG" id="add:HUW48_24545"/>
<dbReference type="Pfam" id="PF05426">
    <property type="entry name" value="Alginate_lyase"/>
    <property type="match status" value="1"/>
</dbReference>
<feature type="domain" description="Alginate lyase" evidence="3">
    <location>
        <begin position="83"/>
        <end position="359"/>
    </location>
</feature>
<dbReference type="GO" id="GO:0016829">
    <property type="term" value="F:lyase activity"/>
    <property type="evidence" value="ECO:0007669"/>
    <property type="project" value="UniProtKB-KW"/>
</dbReference>
<protein>
    <submittedName>
        <fullName evidence="4">Alginate lyase family protein</fullName>
    </submittedName>
</protein>